<organism evidence="2 3">
    <name type="scientific">Saccharothrix australiensis</name>
    <dbReference type="NCBI Taxonomy" id="2072"/>
    <lineage>
        <taxon>Bacteria</taxon>
        <taxon>Bacillati</taxon>
        <taxon>Actinomycetota</taxon>
        <taxon>Actinomycetes</taxon>
        <taxon>Pseudonocardiales</taxon>
        <taxon>Pseudonocardiaceae</taxon>
        <taxon>Saccharothrix</taxon>
    </lineage>
</organism>
<sequence>MTDFKQLKDHRFEGYDNGALAQLLDRFTSSDAAQRFSDASHALRSLAASLDTVDSTLREQLKKLGIDWQGAAGENSGKAVTVSADVATSGTEAGQQNSQTTAVQGATYSHSRNGMPESQKLRGDTETSFWDDAGGFFGYETDHAKEVKATQAAREQVIRGFDQYVEASRDSLGQYQGMTKPSSFDVTTTSGAVSTPVAHVQQFGGGVPTVGGGVPGSVPGGLPAGVAGSPLGGGVPGHLPGGPVGPAPQLPGGGTTGIGPGVPNPVTAPGVGPVLPAKAGPSNLGLGLGLGLAAGTSLGLAAGAARGGKVVRNTPTGPGGKPAGDAPRAAGGGGKAPGAPVKGVALPGAAPLSGKAGVSATIGAIDPDERVPARPGASGAAATGKAGAAGSMLHPAATAKNGEGEEDGEHIRKYGVDSDDVFGDERMVVQSVIGDEPERK</sequence>
<protein>
    <recommendedName>
        <fullName evidence="4">PPE family protein</fullName>
    </recommendedName>
</protein>
<feature type="compositionally biased region" description="Gly residues" evidence="1">
    <location>
        <begin position="251"/>
        <end position="260"/>
    </location>
</feature>
<dbReference type="Gene3D" id="1.20.1260.20">
    <property type="entry name" value="PPE superfamily"/>
    <property type="match status" value="1"/>
</dbReference>
<name>A0A495VSD5_9PSEU</name>
<evidence type="ECO:0000313" key="3">
    <source>
        <dbReference type="Proteomes" id="UP000282084"/>
    </source>
</evidence>
<proteinExistence type="predicted"/>
<dbReference type="SUPFAM" id="SSF140459">
    <property type="entry name" value="PE/PPE dimer-like"/>
    <property type="match status" value="1"/>
</dbReference>
<dbReference type="EMBL" id="RBXO01000001">
    <property type="protein sequence ID" value="RKT51607.1"/>
    <property type="molecule type" value="Genomic_DNA"/>
</dbReference>
<gene>
    <name evidence="2" type="ORF">C8E97_0086</name>
</gene>
<feature type="region of interest" description="Disordered" evidence="1">
    <location>
        <begin position="239"/>
        <end position="265"/>
    </location>
</feature>
<dbReference type="OrthoDB" id="3695206at2"/>
<feature type="compositionally biased region" description="Polar residues" evidence="1">
    <location>
        <begin position="90"/>
        <end position="112"/>
    </location>
</feature>
<feature type="compositionally biased region" description="Low complexity" evidence="1">
    <location>
        <begin position="376"/>
        <end position="390"/>
    </location>
</feature>
<accession>A0A495VSD5</accession>
<dbReference type="Proteomes" id="UP000282084">
    <property type="component" value="Unassembled WGS sequence"/>
</dbReference>
<dbReference type="RefSeq" id="WP_121000552.1">
    <property type="nucleotide sequence ID" value="NZ_RBXO01000001.1"/>
</dbReference>
<evidence type="ECO:0008006" key="4">
    <source>
        <dbReference type="Google" id="ProtNLM"/>
    </source>
</evidence>
<dbReference type="InterPro" id="IPR038332">
    <property type="entry name" value="PPE_sf"/>
</dbReference>
<dbReference type="AlphaFoldDB" id="A0A495VSD5"/>
<feature type="region of interest" description="Disordered" evidence="1">
    <location>
        <begin position="306"/>
        <end position="338"/>
    </location>
</feature>
<evidence type="ECO:0000313" key="2">
    <source>
        <dbReference type="EMBL" id="RKT51607.1"/>
    </source>
</evidence>
<reference evidence="2 3" key="1">
    <citation type="submission" date="2018-10" db="EMBL/GenBank/DDBJ databases">
        <title>Sequencing the genomes of 1000 actinobacteria strains.</title>
        <authorList>
            <person name="Klenk H.-P."/>
        </authorList>
    </citation>
    <scope>NUCLEOTIDE SEQUENCE [LARGE SCALE GENOMIC DNA]</scope>
    <source>
        <strain evidence="2 3">DSM 43800</strain>
    </source>
</reference>
<comment type="caution">
    <text evidence="2">The sequence shown here is derived from an EMBL/GenBank/DDBJ whole genome shotgun (WGS) entry which is preliminary data.</text>
</comment>
<keyword evidence="3" id="KW-1185">Reference proteome</keyword>
<evidence type="ECO:0000256" key="1">
    <source>
        <dbReference type="SAM" id="MobiDB-lite"/>
    </source>
</evidence>
<feature type="region of interest" description="Disordered" evidence="1">
    <location>
        <begin position="90"/>
        <end position="124"/>
    </location>
</feature>
<feature type="region of interest" description="Disordered" evidence="1">
    <location>
        <begin position="367"/>
        <end position="418"/>
    </location>
</feature>